<evidence type="ECO:0000259" key="13">
    <source>
        <dbReference type="PROSITE" id="PS51843"/>
    </source>
</evidence>
<dbReference type="Pfam" id="PF00104">
    <property type="entry name" value="Hormone_recep"/>
    <property type="match status" value="1"/>
</dbReference>
<feature type="domain" description="Nuclear receptor" evidence="12">
    <location>
        <begin position="86"/>
        <end position="164"/>
    </location>
</feature>
<protein>
    <submittedName>
        <fullName evidence="14">Uncharacterized protein</fullName>
    </submittedName>
</protein>
<dbReference type="PROSITE" id="PS00031">
    <property type="entry name" value="NUCLEAR_REC_DBD_1"/>
    <property type="match status" value="1"/>
</dbReference>
<dbReference type="PROSITE" id="PS51030">
    <property type="entry name" value="NUCLEAR_REC_DBD_2"/>
    <property type="match status" value="1"/>
</dbReference>
<comment type="caution">
    <text evidence="14">The sequence shown here is derived from an EMBL/GenBank/DDBJ whole genome shotgun (WGS) entry which is preliminary data.</text>
</comment>
<evidence type="ECO:0000256" key="1">
    <source>
        <dbReference type="ARBA" id="ARBA00004123"/>
    </source>
</evidence>
<accession>A0A433U3N0</accession>
<dbReference type="PRINTS" id="PR00047">
    <property type="entry name" value="STROIDFINGER"/>
</dbReference>
<dbReference type="InterPro" id="IPR000536">
    <property type="entry name" value="Nucl_hrmn_rcpt_lig-bd"/>
</dbReference>
<dbReference type="CDD" id="cd06916">
    <property type="entry name" value="NR_DBD_like"/>
    <property type="match status" value="1"/>
</dbReference>
<dbReference type="InterPro" id="IPR035500">
    <property type="entry name" value="NHR-like_dom_sf"/>
</dbReference>
<dbReference type="InterPro" id="IPR013088">
    <property type="entry name" value="Znf_NHR/GATA"/>
</dbReference>
<evidence type="ECO:0000256" key="2">
    <source>
        <dbReference type="ARBA" id="ARBA00022723"/>
    </source>
</evidence>
<feature type="domain" description="NR LBD" evidence="13">
    <location>
        <begin position="524"/>
        <end position="749"/>
    </location>
</feature>
<dbReference type="Pfam" id="PF00105">
    <property type="entry name" value="zf-C4"/>
    <property type="match status" value="1"/>
</dbReference>
<dbReference type="SUPFAM" id="SSF57716">
    <property type="entry name" value="Glucocorticoid receptor-like (DNA-binding domain)"/>
    <property type="match status" value="1"/>
</dbReference>
<keyword evidence="15" id="KW-1185">Reference proteome</keyword>
<dbReference type="PROSITE" id="PS51843">
    <property type="entry name" value="NR_LBD"/>
    <property type="match status" value="1"/>
</dbReference>
<feature type="compositionally biased region" description="Basic and acidic residues" evidence="11">
    <location>
        <begin position="11"/>
        <end position="22"/>
    </location>
</feature>
<evidence type="ECO:0000256" key="6">
    <source>
        <dbReference type="ARBA" id="ARBA00023125"/>
    </source>
</evidence>
<dbReference type="CDD" id="cd06929">
    <property type="entry name" value="NR_LBD_F1"/>
    <property type="match status" value="1"/>
</dbReference>
<feature type="region of interest" description="Disordered" evidence="11">
    <location>
        <begin position="198"/>
        <end position="348"/>
    </location>
</feature>
<feature type="region of interest" description="Disordered" evidence="11">
    <location>
        <begin position="1"/>
        <end position="70"/>
    </location>
</feature>
<proteinExistence type="inferred from homology"/>
<dbReference type="Gene3D" id="1.10.565.10">
    <property type="entry name" value="Retinoid X Receptor"/>
    <property type="match status" value="1"/>
</dbReference>
<feature type="compositionally biased region" description="Low complexity" evidence="11">
    <location>
        <begin position="411"/>
        <end position="425"/>
    </location>
</feature>
<feature type="compositionally biased region" description="Acidic residues" evidence="11">
    <location>
        <begin position="42"/>
        <end position="51"/>
    </location>
</feature>
<dbReference type="OrthoDB" id="5837785at2759"/>
<dbReference type="STRING" id="188477.A0A433U3N0"/>
<dbReference type="Gene3D" id="3.30.50.10">
    <property type="entry name" value="Erythroid Transcription Factor GATA-1, subunit A"/>
    <property type="match status" value="1"/>
</dbReference>
<keyword evidence="7 10" id="KW-0804">Transcription</keyword>
<dbReference type="SMART" id="SM00430">
    <property type="entry name" value="HOLI"/>
    <property type="match status" value="1"/>
</dbReference>
<name>A0A433U3N0_ELYCH</name>
<feature type="compositionally biased region" description="Low complexity" evidence="11">
    <location>
        <begin position="294"/>
        <end position="304"/>
    </location>
</feature>
<sequence>MYTSLQQAQWKTERDYALESDPKVSAPVSQSMTPTGAGGSDHDDDGEEEDGLPSTVTATTAGVPSPGTASQNLSAQAAAAAAAGSSLKCLVCGDKSSGVHYGVLACEGCKGFFRRALQNVGDPARKKCFYNKNCDINMQTRNRCQHCRLQKCLALGMSRAAAKLGRRSRKMREMIRTIEDTQTEQALHGLLSLNAPDYQHQQQQQHEGDPRPGSPEHLPNPPLSSSAPSVSASSLAHLVQQSRPNASSAPPVGSGAFSVHQDQHRNNSNVRGHRYDDGGSGERQIMPAHSHAYSSSNSSSSSTSANDHQHQHHHHQQQQQPPPPAGSPPYPYLPGRTGAKNNSNGQHPQALAFSDVSMSGAYQSVIVPNEASLDLRKKVSLSAVEQFIRSPIKKRPYIPKSGGAIPPDGEPLSPSNSPPSQQQQPEHSDQVSTTVSLHQAHHRQLVGMSSSSSSAARGLGATRGMGNPLNPLLPPRALGREELKLTVPHMIARLHDSYNSTFTFLRSKLSEMQVRLAEYTRLNTMDSMIGKIISTHLKAGNQGGSVGEMCWHHFQMRLNRTIEDVVCFAKKIPGFTELDQDDQISLIKGGCFEVACVVCAPFIDAETNSIFLLGNSSIVLREEMKCGFPLGEHFVELLFNLCNRLNAFNLRDSGKALFSALVLISPDRPGLKHREKVSKLQELLIQALQTDTTQAHQGELESAGLFPRLLMSISSLRELGVEHRRMLESLKGQMSFPHDLYAETFDLIP</sequence>
<dbReference type="GO" id="GO:0008270">
    <property type="term" value="F:zinc ion binding"/>
    <property type="evidence" value="ECO:0007669"/>
    <property type="project" value="UniProtKB-KW"/>
</dbReference>
<dbReference type="EMBL" id="RQTK01000083">
    <property type="protein sequence ID" value="RUS88416.1"/>
    <property type="molecule type" value="Genomic_DNA"/>
</dbReference>
<dbReference type="PANTHER" id="PTHR45805:SF2">
    <property type="entry name" value="NUCLEAR HORMONE RECEPTOR HR3-RELATED"/>
    <property type="match status" value="1"/>
</dbReference>
<evidence type="ECO:0000256" key="11">
    <source>
        <dbReference type="SAM" id="MobiDB-lite"/>
    </source>
</evidence>
<keyword evidence="9 10" id="KW-0539">Nucleus</keyword>
<evidence type="ECO:0000313" key="14">
    <source>
        <dbReference type="EMBL" id="RUS88416.1"/>
    </source>
</evidence>
<comment type="subcellular location">
    <subcellularLocation>
        <location evidence="1 10">Nucleus</location>
    </subcellularLocation>
</comment>
<feature type="compositionally biased region" description="Polar residues" evidence="11">
    <location>
        <begin position="239"/>
        <end position="248"/>
    </location>
</feature>
<comment type="similarity">
    <text evidence="10">Belongs to the nuclear hormone receptor family.</text>
</comment>
<dbReference type="GO" id="GO:0004879">
    <property type="term" value="F:nuclear receptor activity"/>
    <property type="evidence" value="ECO:0007669"/>
    <property type="project" value="TreeGrafter"/>
</dbReference>
<gene>
    <name evidence="14" type="ORF">EGW08_003812</name>
</gene>
<dbReference type="PANTHER" id="PTHR45805">
    <property type="entry name" value="NUCLEAR HORMONE RECEPTOR HR3-RELATED"/>
    <property type="match status" value="1"/>
</dbReference>
<dbReference type="GO" id="GO:0005634">
    <property type="term" value="C:nucleus"/>
    <property type="evidence" value="ECO:0007669"/>
    <property type="project" value="UniProtKB-SubCell"/>
</dbReference>
<dbReference type="InterPro" id="IPR001723">
    <property type="entry name" value="Nuclear_hrmn_rcpt"/>
</dbReference>
<keyword evidence="5 10" id="KW-0805">Transcription regulation</keyword>
<dbReference type="AlphaFoldDB" id="A0A433U3N0"/>
<evidence type="ECO:0000256" key="7">
    <source>
        <dbReference type="ARBA" id="ARBA00023163"/>
    </source>
</evidence>
<reference evidence="14 15" key="1">
    <citation type="submission" date="2019-01" db="EMBL/GenBank/DDBJ databases">
        <title>A draft genome assembly of the solar-powered sea slug Elysia chlorotica.</title>
        <authorList>
            <person name="Cai H."/>
            <person name="Li Q."/>
            <person name="Fang X."/>
            <person name="Li J."/>
            <person name="Curtis N.E."/>
            <person name="Altenburger A."/>
            <person name="Shibata T."/>
            <person name="Feng M."/>
            <person name="Maeda T."/>
            <person name="Schwartz J.A."/>
            <person name="Shigenobu S."/>
            <person name="Lundholm N."/>
            <person name="Nishiyama T."/>
            <person name="Yang H."/>
            <person name="Hasebe M."/>
            <person name="Li S."/>
            <person name="Pierce S.K."/>
            <person name="Wang J."/>
        </authorList>
    </citation>
    <scope>NUCLEOTIDE SEQUENCE [LARGE SCALE GENOMIC DNA]</scope>
    <source>
        <strain evidence="14">EC2010</strain>
        <tissue evidence="14">Whole organism of an adult</tissue>
    </source>
</reference>
<keyword evidence="3 10" id="KW-0863">Zinc-finger</keyword>
<dbReference type="InterPro" id="IPR001628">
    <property type="entry name" value="Znf_hrmn_rcpt"/>
</dbReference>
<evidence type="ECO:0000256" key="8">
    <source>
        <dbReference type="ARBA" id="ARBA00023170"/>
    </source>
</evidence>
<feature type="compositionally biased region" description="Low complexity" evidence="11">
    <location>
        <begin position="223"/>
        <end position="236"/>
    </location>
</feature>
<evidence type="ECO:0000256" key="5">
    <source>
        <dbReference type="ARBA" id="ARBA00023015"/>
    </source>
</evidence>
<dbReference type="Proteomes" id="UP000271974">
    <property type="component" value="Unassembled WGS sequence"/>
</dbReference>
<evidence type="ECO:0000313" key="15">
    <source>
        <dbReference type="Proteomes" id="UP000271974"/>
    </source>
</evidence>
<dbReference type="SUPFAM" id="SSF48508">
    <property type="entry name" value="Nuclear receptor ligand-binding domain"/>
    <property type="match status" value="1"/>
</dbReference>
<evidence type="ECO:0000256" key="9">
    <source>
        <dbReference type="ARBA" id="ARBA00023242"/>
    </source>
</evidence>
<dbReference type="SMART" id="SM00399">
    <property type="entry name" value="ZnF_C4"/>
    <property type="match status" value="1"/>
</dbReference>
<feature type="compositionally biased region" description="Pro residues" evidence="11">
    <location>
        <begin position="320"/>
        <end position="332"/>
    </location>
</feature>
<evidence type="ECO:0000256" key="3">
    <source>
        <dbReference type="ARBA" id="ARBA00022771"/>
    </source>
</evidence>
<dbReference type="PRINTS" id="PR00398">
    <property type="entry name" value="STRDHORMONER"/>
</dbReference>
<evidence type="ECO:0000256" key="4">
    <source>
        <dbReference type="ARBA" id="ARBA00022833"/>
    </source>
</evidence>
<keyword evidence="4 10" id="KW-0862">Zinc</keyword>
<evidence type="ECO:0000256" key="10">
    <source>
        <dbReference type="RuleBase" id="RU004334"/>
    </source>
</evidence>
<feature type="region of interest" description="Disordered" evidence="11">
    <location>
        <begin position="395"/>
        <end position="473"/>
    </location>
</feature>
<organism evidence="14 15">
    <name type="scientific">Elysia chlorotica</name>
    <name type="common">Eastern emerald elysia</name>
    <name type="synonym">Sea slug</name>
    <dbReference type="NCBI Taxonomy" id="188477"/>
    <lineage>
        <taxon>Eukaryota</taxon>
        <taxon>Metazoa</taxon>
        <taxon>Spiralia</taxon>
        <taxon>Lophotrochozoa</taxon>
        <taxon>Mollusca</taxon>
        <taxon>Gastropoda</taxon>
        <taxon>Heterobranchia</taxon>
        <taxon>Euthyneura</taxon>
        <taxon>Panpulmonata</taxon>
        <taxon>Sacoglossa</taxon>
        <taxon>Placobranchoidea</taxon>
        <taxon>Plakobranchidae</taxon>
        <taxon>Elysia</taxon>
    </lineage>
</organism>
<keyword evidence="8 10" id="KW-0675">Receptor</keyword>
<keyword evidence="6 10" id="KW-0238">DNA-binding</keyword>
<keyword evidence="2 10" id="KW-0479">Metal-binding</keyword>
<dbReference type="GO" id="GO:0000978">
    <property type="term" value="F:RNA polymerase II cis-regulatory region sequence-specific DNA binding"/>
    <property type="evidence" value="ECO:0007669"/>
    <property type="project" value="TreeGrafter"/>
</dbReference>
<feature type="compositionally biased region" description="Polar residues" evidence="11">
    <location>
        <begin position="1"/>
        <end position="10"/>
    </location>
</feature>
<evidence type="ECO:0000259" key="12">
    <source>
        <dbReference type="PROSITE" id="PS51030"/>
    </source>
</evidence>